<accession>A0A0B2V072</accession>
<dbReference type="Gene3D" id="3.30.40.10">
    <property type="entry name" value="Zinc/RING finger domain, C3HC4 (zinc finger)"/>
    <property type="match status" value="1"/>
</dbReference>
<dbReference type="AlphaFoldDB" id="A0A0B2V072"/>
<protein>
    <submittedName>
        <fullName evidence="2">Uncharacterized protein</fullName>
    </submittedName>
</protein>
<keyword evidence="3" id="KW-1185">Reference proteome</keyword>
<dbReference type="Proteomes" id="UP000031036">
    <property type="component" value="Unassembled WGS sequence"/>
</dbReference>
<dbReference type="InterPro" id="IPR013083">
    <property type="entry name" value="Znf_RING/FYVE/PHD"/>
</dbReference>
<evidence type="ECO:0000313" key="2">
    <source>
        <dbReference type="EMBL" id="KHN74849.1"/>
    </source>
</evidence>
<feature type="region of interest" description="Disordered" evidence="1">
    <location>
        <begin position="320"/>
        <end position="352"/>
    </location>
</feature>
<organism evidence="2 3">
    <name type="scientific">Toxocara canis</name>
    <name type="common">Canine roundworm</name>
    <dbReference type="NCBI Taxonomy" id="6265"/>
    <lineage>
        <taxon>Eukaryota</taxon>
        <taxon>Metazoa</taxon>
        <taxon>Ecdysozoa</taxon>
        <taxon>Nematoda</taxon>
        <taxon>Chromadorea</taxon>
        <taxon>Rhabditida</taxon>
        <taxon>Spirurina</taxon>
        <taxon>Ascaridomorpha</taxon>
        <taxon>Ascaridoidea</taxon>
        <taxon>Toxocaridae</taxon>
        <taxon>Toxocara</taxon>
    </lineage>
</organism>
<evidence type="ECO:0000256" key="1">
    <source>
        <dbReference type="SAM" id="MobiDB-lite"/>
    </source>
</evidence>
<reference evidence="2 3" key="1">
    <citation type="submission" date="2014-11" db="EMBL/GenBank/DDBJ databases">
        <title>Genetic blueprint of the zoonotic pathogen Toxocara canis.</title>
        <authorList>
            <person name="Zhu X.-Q."/>
            <person name="Korhonen P.K."/>
            <person name="Cai H."/>
            <person name="Young N.D."/>
            <person name="Nejsum P."/>
            <person name="von Samson-Himmelstjerna G."/>
            <person name="Boag P.R."/>
            <person name="Tan P."/>
            <person name="Li Q."/>
            <person name="Min J."/>
            <person name="Yang Y."/>
            <person name="Wang X."/>
            <person name="Fang X."/>
            <person name="Hall R.S."/>
            <person name="Hofmann A."/>
            <person name="Sternberg P.W."/>
            <person name="Jex A.R."/>
            <person name="Gasser R.B."/>
        </authorList>
    </citation>
    <scope>NUCLEOTIDE SEQUENCE [LARGE SCALE GENOMIC DNA]</scope>
    <source>
        <strain evidence="2">PN_DK_2014</strain>
    </source>
</reference>
<dbReference type="SUPFAM" id="SSF57850">
    <property type="entry name" value="RING/U-box"/>
    <property type="match status" value="1"/>
</dbReference>
<name>A0A0B2V072_TOXCA</name>
<feature type="compositionally biased region" description="Low complexity" evidence="1">
    <location>
        <begin position="334"/>
        <end position="349"/>
    </location>
</feature>
<sequence>MPEYFDCEIPVARRKPKDLRIHRVVRRDVWSDYISKQMVANETYVCVYSYLNYANMVDTESLRRQQKFSAIEIPDPFGLRAFHLKYSLNKKYRWELDEELSENIISYQDPMRRLRTSYLRTITSDTGWLYKHGCRWHKRNKIHAVEFATVRDGEEIHKYANHANRYDFVKKQGAPRKGRKTRWSRNEIIYEPAMNWSSEIQLHVLYKTTTYDWDRRVRNKCDKKVAREKRKSRMGFIKKSDELKVVQPEDAYDESDYGNVEYDGEECLESSPVETRAILSEIAVVIGRTPQKRRHRTIKKCYPNLTAEYEHWLYSAPREQSESTGFSRSESEDSSGYETTAETYEGTGSRLSGPDPLPSFVVPISKLITLRSYVLSRFPSAETVKRFQPETFLTEVSNEVLPETSKSTEFSGFISIHMDDSCSEMDEQLVRLTLNSVTERQNNSVEDEMHLPTGSTTLCCNVAKILPRSIFSEADCLNESIVRKQIVKEWLATANMDLEVDEAGPSVPSNICKVCFGDDQDGFSLHCGHYFCAACWALNVQRHLSTGIVPIRCMVSVLSLLHLPKSLWFKASS</sequence>
<dbReference type="OrthoDB" id="10682856at2759"/>
<comment type="caution">
    <text evidence="2">The sequence shown here is derived from an EMBL/GenBank/DDBJ whole genome shotgun (WGS) entry which is preliminary data.</text>
</comment>
<dbReference type="EMBL" id="JPKZ01002815">
    <property type="protein sequence ID" value="KHN74849.1"/>
    <property type="molecule type" value="Genomic_DNA"/>
</dbReference>
<proteinExistence type="predicted"/>
<gene>
    <name evidence="2" type="ORF">Tcan_15958</name>
</gene>
<evidence type="ECO:0000313" key="3">
    <source>
        <dbReference type="Proteomes" id="UP000031036"/>
    </source>
</evidence>